<evidence type="ECO:0000256" key="6">
    <source>
        <dbReference type="SAM" id="MobiDB-lite"/>
    </source>
</evidence>
<evidence type="ECO:0000256" key="5">
    <source>
        <dbReference type="ARBA" id="ARBA00048434"/>
    </source>
</evidence>
<evidence type="ECO:0000313" key="8">
    <source>
        <dbReference type="EMBL" id="CCA15506.1"/>
    </source>
</evidence>
<dbReference type="PANTHER" id="PTHR13563">
    <property type="entry name" value="TRNA (GUANINE-9-) METHYLTRANSFERASE"/>
    <property type="match status" value="1"/>
</dbReference>
<dbReference type="GO" id="GO:0052905">
    <property type="term" value="F:tRNA (guanosine(9)-N1)-methyltransferase activity"/>
    <property type="evidence" value="ECO:0007669"/>
    <property type="project" value="UniProtKB-EC"/>
</dbReference>
<dbReference type="InterPro" id="IPR028564">
    <property type="entry name" value="MT_TRM10-typ"/>
</dbReference>
<feature type="region of interest" description="Disordered" evidence="6">
    <location>
        <begin position="219"/>
        <end position="241"/>
    </location>
</feature>
<dbReference type="InterPro" id="IPR038459">
    <property type="entry name" value="MT_TRM10-typ_sf"/>
</dbReference>
<evidence type="ECO:0000256" key="4">
    <source>
        <dbReference type="ARBA" id="ARBA00022691"/>
    </source>
</evidence>
<evidence type="ECO:0000259" key="7">
    <source>
        <dbReference type="PROSITE" id="PS51675"/>
    </source>
</evidence>
<dbReference type="CDD" id="cd18089">
    <property type="entry name" value="SPOUT_Trm10-like"/>
    <property type="match status" value="1"/>
</dbReference>
<dbReference type="PROSITE" id="PS51675">
    <property type="entry name" value="SAM_MT_TRM10"/>
    <property type="match status" value="1"/>
</dbReference>
<dbReference type="GO" id="GO:0005634">
    <property type="term" value="C:nucleus"/>
    <property type="evidence" value="ECO:0007669"/>
    <property type="project" value="TreeGrafter"/>
</dbReference>
<comment type="catalytic activity">
    <reaction evidence="5">
        <text>guanosine(9) in tRNA + S-adenosyl-L-methionine = N(1)-methylguanosine(9) in tRNA + S-adenosyl-L-homocysteine + H(+)</text>
        <dbReference type="Rhea" id="RHEA:43156"/>
        <dbReference type="Rhea" id="RHEA-COMP:10367"/>
        <dbReference type="Rhea" id="RHEA-COMP:10368"/>
        <dbReference type="ChEBI" id="CHEBI:15378"/>
        <dbReference type="ChEBI" id="CHEBI:57856"/>
        <dbReference type="ChEBI" id="CHEBI:59789"/>
        <dbReference type="ChEBI" id="CHEBI:73542"/>
        <dbReference type="ChEBI" id="CHEBI:74269"/>
        <dbReference type="EC" id="2.1.1.221"/>
    </reaction>
</comment>
<gene>
    <name evidence="8" type="primary">AlNc14C12G1443</name>
    <name evidence="8" type="ORF">ALNC14_016490</name>
</gene>
<reference evidence="8" key="1">
    <citation type="journal article" date="2011" name="PLoS Biol.">
        <title>Gene gain and loss during evolution of obligate parasitism in the white rust pathogen of Arabidopsis thaliana.</title>
        <authorList>
            <person name="Kemen E."/>
            <person name="Gardiner A."/>
            <person name="Schultz-Larsen T."/>
            <person name="Kemen A.C."/>
            <person name="Balmuth A.L."/>
            <person name="Robert-Seilaniantz A."/>
            <person name="Bailey K."/>
            <person name="Holub E."/>
            <person name="Studholme D.J."/>
            <person name="Maclean D."/>
            <person name="Jones J.D."/>
        </authorList>
    </citation>
    <scope>NUCLEOTIDE SEQUENCE</scope>
</reference>
<keyword evidence="2" id="KW-0489">Methyltransferase</keyword>
<name>F0W366_9STRA</name>
<feature type="compositionally biased region" description="Low complexity" evidence="6">
    <location>
        <begin position="219"/>
        <end position="232"/>
    </location>
</feature>
<evidence type="ECO:0000256" key="3">
    <source>
        <dbReference type="ARBA" id="ARBA00022679"/>
    </source>
</evidence>
<evidence type="ECO:0000256" key="2">
    <source>
        <dbReference type="ARBA" id="ARBA00022603"/>
    </source>
</evidence>
<dbReference type="EMBL" id="FR824057">
    <property type="protein sequence ID" value="CCA15506.1"/>
    <property type="molecule type" value="Genomic_DNA"/>
</dbReference>
<dbReference type="AlphaFoldDB" id="F0W366"/>
<feature type="domain" description="SAM-dependent MTase TRM10-type" evidence="7">
    <location>
        <begin position="32"/>
        <end position="222"/>
    </location>
</feature>
<accession>F0W366</accession>
<dbReference type="InterPro" id="IPR007356">
    <property type="entry name" value="tRNA_m1G_MeTrfase_euk"/>
</dbReference>
<dbReference type="EC" id="2.1.1.221" evidence="1"/>
<dbReference type="GO" id="GO:0000049">
    <property type="term" value="F:tRNA binding"/>
    <property type="evidence" value="ECO:0007669"/>
    <property type="project" value="TreeGrafter"/>
</dbReference>
<proteinExistence type="predicted"/>
<dbReference type="GO" id="GO:0002939">
    <property type="term" value="P:tRNA N1-guanine methylation"/>
    <property type="evidence" value="ECO:0007669"/>
    <property type="project" value="TreeGrafter"/>
</dbReference>
<evidence type="ECO:0000256" key="1">
    <source>
        <dbReference type="ARBA" id="ARBA00012797"/>
    </source>
</evidence>
<protein>
    <recommendedName>
        <fullName evidence="1">tRNA (guanine(9)-N(1))-methyltransferase</fullName>
        <ecNumber evidence="1">2.1.1.221</ecNumber>
    </recommendedName>
</protein>
<sequence>MKSSDNVALKWTELESHEREGRERIKMQRVEQYQKLAHARMFPRLRVVIDLSFTSEQTLRECDSLLKQLCCAYGYMRACPLSSILSLELASYLGDIVPLCQKHGISNWPIMKHSISLDKAYPSKDLIYLSPDASYELEHIDDTKIYAIGGIIDRTVRKNETMQHASRILCQTARLPVRKYVPGARTHVLNVNSVIMALNEVMNHKNWVRAFTVAVPKRNAQNKSSKSAQQSKVRPKSDVCI</sequence>
<keyword evidence="4" id="KW-0949">S-adenosyl-L-methionine</keyword>
<keyword evidence="3" id="KW-0808">Transferase</keyword>
<dbReference type="PANTHER" id="PTHR13563:SF13">
    <property type="entry name" value="TRNA METHYLTRANSFERASE 10 HOMOLOG A"/>
    <property type="match status" value="1"/>
</dbReference>
<organism evidence="8">
    <name type="scientific">Albugo laibachii Nc14</name>
    <dbReference type="NCBI Taxonomy" id="890382"/>
    <lineage>
        <taxon>Eukaryota</taxon>
        <taxon>Sar</taxon>
        <taxon>Stramenopiles</taxon>
        <taxon>Oomycota</taxon>
        <taxon>Peronosporomycetes</taxon>
        <taxon>Albuginales</taxon>
        <taxon>Albuginaceae</taxon>
        <taxon>Albugo</taxon>
    </lineage>
</organism>
<dbReference type="HOGENOM" id="CLU_034384_5_0_1"/>
<reference evidence="8" key="2">
    <citation type="submission" date="2011-02" db="EMBL/GenBank/DDBJ databases">
        <authorList>
            <person name="MacLean D."/>
        </authorList>
    </citation>
    <scope>NUCLEOTIDE SEQUENCE</scope>
</reference>
<dbReference type="Gene3D" id="3.40.1280.30">
    <property type="match status" value="1"/>
</dbReference>